<keyword evidence="5" id="KW-1185">Reference proteome</keyword>
<dbReference type="GO" id="GO:0004867">
    <property type="term" value="F:serine-type endopeptidase inhibitor activity"/>
    <property type="evidence" value="ECO:0007669"/>
    <property type="project" value="UniProtKB-KW"/>
</dbReference>
<evidence type="ECO:0000256" key="2">
    <source>
        <dbReference type="ARBA" id="ARBA00022900"/>
    </source>
</evidence>
<evidence type="ECO:0000259" key="3">
    <source>
        <dbReference type="PROSITE" id="PS51252"/>
    </source>
</evidence>
<feature type="non-terminal residue" evidence="4">
    <location>
        <position position="85"/>
    </location>
</feature>
<gene>
    <name evidence="4" type="ORF">CUNI_LOCUS4648</name>
</gene>
<evidence type="ECO:0000313" key="4">
    <source>
        <dbReference type="EMBL" id="CAG5119090.1"/>
    </source>
</evidence>
<dbReference type="InterPro" id="IPR004094">
    <property type="entry name" value="Antistasin-like"/>
</dbReference>
<dbReference type="Gene3D" id="2.10.22.10">
    <property type="entry name" value="Antistasin, domain 1"/>
    <property type="match status" value="1"/>
</dbReference>
<dbReference type="AlphaFoldDB" id="A0A8S3YV79"/>
<sequence length="85" mass="9170">APKRTELGACVITCSPFEGVLGLPGCPEGYQCRSNGCGRTCQLGELPICPLARRQRCAPVLCRIKCPNGFALDENDCEICKCIDH</sequence>
<organism evidence="4 5">
    <name type="scientific">Candidula unifasciata</name>
    <dbReference type="NCBI Taxonomy" id="100452"/>
    <lineage>
        <taxon>Eukaryota</taxon>
        <taxon>Metazoa</taxon>
        <taxon>Spiralia</taxon>
        <taxon>Lophotrochozoa</taxon>
        <taxon>Mollusca</taxon>
        <taxon>Gastropoda</taxon>
        <taxon>Heterobranchia</taxon>
        <taxon>Euthyneura</taxon>
        <taxon>Panpulmonata</taxon>
        <taxon>Eupulmonata</taxon>
        <taxon>Stylommatophora</taxon>
        <taxon>Helicina</taxon>
        <taxon>Helicoidea</taxon>
        <taxon>Geomitridae</taxon>
        <taxon>Candidula</taxon>
    </lineage>
</organism>
<reference evidence="4" key="1">
    <citation type="submission" date="2021-04" db="EMBL/GenBank/DDBJ databases">
        <authorList>
            <consortium name="Molecular Ecology Group"/>
        </authorList>
    </citation>
    <scope>NUCLEOTIDE SEQUENCE</scope>
</reference>
<dbReference type="InterPro" id="IPR011061">
    <property type="entry name" value="Hirudin/antistatin"/>
</dbReference>
<dbReference type="EMBL" id="CAJHNH020000654">
    <property type="protein sequence ID" value="CAG5119090.1"/>
    <property type="molecule type" value="Genomic_DNA"/>
</dbReference>
<dbReference type="SUPFAM" id="SSF57262">
    <property type="entry name" value="Leech antihemostatic proteins"/>
    <property type="match status" value="1"/>
</dbReference>
<name>A0A8S3YV79_9EUPU</name>
<evidence type="ECO:0000313" key="5">
    <source>
        <dbReference type="Proteomes" id="UP000678393"/>
    </source>
</evidence>
<accession>A0A8S3YV79</accession>
<protein>
    <recommendedName>
        <fullName evidence="3">Antistasin-like domain-containing protein</fullName>
    </recommendedName>
</protein>
<comment type="caution">
    <text evidence="4">The sequence shown here is derived from an EMBL/GenBank/DDBJ whole genome shotgun (WGS) entry which is preliminary data.</text>
</comment>
<keyword evidence="1" id="KW-0646">Protease inhibitor</keyword>
<dbReference type="Proteomes" id="UP000678393">
    <property type="component" value="Unassembled WGS sequence"/>
</dbReference>
<keyword evidence="2" id="KW-0722">Serine protease inhibitor</keyword>
<feature type="domain" description="Antistasin-like" evidence="3">
    <location>
        <begin position="57"/>
        <end position="82"/>
    </location>
</feature>
<dbReference type="Pfam" id="PF02822">
    <property type="entry name" value="Antistasin"/>
    <property type="match status" value="1"/>
</dbReference>
<evidence type="ECO:0000256" key="1">
    <source>
        <dbReference type="ARBA" id="ARBA00022690"/>
    </source>
</evidence>
<proteinExistence type="predicted"/>
<dbReference type="PROSITE" id="PS51252">
    <property type="entry name" value="ANTISTASIN"/>
    <property type="match status" value="1"/>
</dbReference>
<dbReference type="OrthoDB" id="6157973at2759"/>